<dbReference type="InterPro" id="IPR036291">
    <property type="entry name" value="NAD(P)-bd_dom_sf"/>
</dbReference>
<feature type="domain" description="NAD-dependent epimerase/dehydratase" evidence="1">
    <location>
        <begin position="8"/>
        <end position="203"/>
    </location>
</feature>
<dbReference type="InterPro" id="IPR001509">
    <property type="entry name" value="Epimerase_deHydtase"/>
</dbReference>
<dbReference type="InterPro" id="IPR050177">
    <property type="entry name" value="Lipid_A_modif_metabolic_enz"/>
</dbReference>
<reference evidence="2 3" key="1">
    <citation type="submission" date="2021-06" db="EMBL/GenBank/DDBJ databases">
        <title>Actinomycetes sequencing.</title>
        <authorList>
            <person name="Shan Q."/>
        </authorList>
    </citation>
    <scope>NUCLEOTIDE SEQUENCE [LARGE SCALE GENOMIC DNA]</scope>
    <source>
        <strain evidence="2 3">NEAU-G5</strain>
    </source>
</reference>
<dbReference type="Proteomes" id="UP000733379">
    <property type="component" value="Unassembled WGS sequence"/>
</dbReference>
<dbReference type="CDD" id="cd08946">
    <property type="entry name" value="SDR_e"/>
    <property type="match status" value="1"/>
</dbReference>
<dbReference type="RefSeq" id="WP_215918053.1">
    <property type="nucleotide sequence ID" value="NZ_JAHKNI010000005.1"/>
</dbReference>
<name>A0ABS6B1M7_9NOCA</name>
<evidence type="ECO:0000313" key="2">
    <source>
        <dbReference type="EMBL" id="MBU3063133.1"/>
    </source>
</evidence>
<dbReference type="PANTHER" id="PTHR43245">
    <property type="entry name" value="BIFUNCTIONAL POLYMYXIN RESISTANCE PROTEIN ARNA"/>
    <property type="match status" value="1"/>
</dbReference>
<accession>A0ABS6B1M7</accession>
<dbReference type="EMBL" id="JAHKNI010000005">
    <property type="protein sequence ID" value="MBU3063133.1"/>
    <property type="molecule type" value="Genomic_DNA"/>
</dbReference>
<proteinExistence type="predicted"/>
<evidence type="ECO:0000313" key="3">
    <source>
        <dbReference type="Proteomes" id="UP000733379"/>
    </source>
</evidence>
<comment type="caution">
    <text evidence="2">The sequence shown here is derived from an EMBL/GenBank/DDBJ whole genome shotgun (WGS) entry which is preliminary data.</text>
</comment>
<keyword evidence="3" id="KW-1185">Reference proteome</keyword>
<dbReference type="SUPFAM" id="SSF51735">
    <property type="entry name" value="NAD(P)-binding Rossmann-fold domains"/>
    <property type="match status" value="1"/>
</dbReference>
<evidence type="ECO:0000259" key="1">
    <source>
        <dbReference type="Pfam" id="PF01370"/>
    </source>
</evidence>
<organism evidence="2 3">
    <name type="scientific">Nocardia albiluteola</name>
    <dbReference type="NCBI Taxonomy" id="2842303"/>
    <lineage>
        <taxon>Bacteria</taxon>
        <taxon>Bacillati</taxon>
        <taxon>Actinomycetota</taxon>
        <taxon>Actinomycetes</taxon>
        <taxon>Mycobacteriales</taxon>
        <taxon>Nocardiaceae</taxon>
        <taxon>Nocardia</taxon>
    </lineage>
</organism>
<dbReference type="Gene3D" id="3.40.50.720">
    <property type="entry name" value="NAD(P)-binding Rossmann-like Domain"/>
    <property type="match status" value="1"/>
</dbReference>
<dbReference type="PANTHER" id="PTHR43245:SF23">
    <property type="entry name" value="NAD(P)-BINDING DOMAIN-CONTAINING PROTEIN"/>
    <property type="match status" value="1"/>
</dbReference>
<protein>
    <submittedName>
        <fullName evidence="2">SDR family oxidoreductase</fullName>
    </submittedName>
</protein>
<dbReference type="Pfam" id="PF01370">
    <property type="entry name" value="Epimerase"/>
    <property type="match status" value="1"/>
</dbReference>
<gene>
    <name evidence="2" type="ORF">KO481_16555</name>
</gene>
<sequence>MIEVGKKILLTGGAGYIGSMLTRVLLDKGFHVLVVDRFFFGQDKLPASSSGLTVIRKDVRRLVRSDLDGVDCVIDLAAISNDPAGELDPQLTMDINLHARFRCAQLAPGGGRYVLPSSSSVYGQQEGLLPESGAILPRTTYAAANAAAEAAVLTLTNDSFSVVVVRQATVFGLSRRMRLDLVVHQMVIQAVRRGVIPVLGDGSSGSPSYTSPMSPTR</sequence>